<keyword evidence="3 8" id="KW-0862">Zinc</keyword>
<dbReference type="GO" id="GO:0046872">
    <property type="term" value="F:metal ion binding"/>
    <property type="evidence" value="ECO:0007669"/>
    <property type="project" value="UniProtKB-KW"/>
</dbReference>
<evidence type="ECO:0000256" key="3">
    <source>
        <dbReference type="ARBA" id="ARBA00022833"/>
    </source>
</evidence>
<evidence type="ECO:0000256" key="1">
    <source>
        <dbReference type="ARBA" id="ARBA00004123"/>
    </source>
</evidence>
<dbReference type="EMBL" id="CAJGYM010000010">
    <property type="protein sequence ID" value="CAD6189117.1"/>
    <property type="molecule type" value="Genomic_DNA"/>
</dbReference>
<accession>A0A8S1H153</accession>
<evidence type="ECO:0000313" key="10">
    <source>
        <dbReference type="EMBL" id="CAD6189117.1"/>
    </source>
</evidence>
<dbReference type="Pfam" id="PF00412">
    <property type="entry name" value="LIM"/>
    <property type="match status" value="1"/>
</dbReference>
<comment type="caution">
    <text evidence="10">The sequence shown here is derived from an EMBL/GenBank/DDBJ whole genome shotgun (WGS) entry which is preliminary data.</text>
</comment>
<dbReference type="AlphaFoldDB" id="A0A8S1H153"/>
<comment type="subcellular location">
    <subcellularLocation>
        <location evidence="1">Nucleus</location>
    </subcellularLocation>
</comment>
<reference evidence="10" key="1">
    <citation type="submission" date="2020-10" db="EMBL/GenBank/DDBJ databases">
        <authorList>
            <person name="Kikuchi T."/>
        </authorList>
    </citation>
    <scope>NUCLEOTIDE SEQUENCE</scope>
    <source>
        <strain evidence="10">NKZ352</strain>
    </source>
</reference>
<keyword evidence="2 8" id="KW-0479">Metal-binding</keyword>
<gene>
    <name evidence="10" type="ORF">CAUJ_LOCUS5036</name>
</gene>
<sequence>MTDEMNTGSEPAAITVRTGIVRLIGQKRVDDDGEEAVEKGEEAGKRGVMYWMRMGKEGEAPASKQYQPSYSSRYVSRLDAISVAITVCRFLGGYSHNWHAFLLYMKLLTEAAMQREERSEIADLDEPSLCRLTLVHVEHSSQPISSADNHSTTSSPSMEGAEAICCACGYLINDRFILKVMEDNYHESCLRCAACHQSLASNPTCYTKNGHIYCQQDHTLFVLLLLH</sequence>
<name>A0A8S1H153_9PELO</name>
<dbReference type="GO" id="GO:0000981">
    <property type="term" value="F:DNA-binding transcription factor activity, RNA polymerase II-specific"/>
    <property type="evidence" value="ECO:0007669"/>
    <property type="project" value="TreeGrafter"/>
</dbReference>
<keyword evidence="6" id="KW-0371">Homeobox</keyword>
<dbReference type="PANTHER" id="PTHR24208">
    <property type="entry name" value="LIM/HOMEOBOX PROTEIN LHX"/>
    <property type="match status" value="1"/>
</dbReference>
<dbReference type="Proteomes" id="UP000835052">
    <property type="component" value="Unassembled WGS sequence"/>
</dbReference>
<keyword evidence="7" id="KW-0539">Nucleus</keyword>
<dbReference type="GO" id="GO:0005634">
    <property type="term" value="C:nucleus"/>
    <property type="evidence" value="ECO:0007669"/>
    <property type="project" value="UniProtKB-SubCell"/>
</dbReference>
<dbReference type="Gene3D" id="2.10.110.10">
    <property type="entry name" value="Cysteine Rich Protein"/>
    <property type="match status" value="1"/>
</dbReference>
<dbReference type="SMART" id="SM00132">
    <property type="entry name" value="LIM"/>
    <property type="match status" value="1"/>
</dbReference>
<keyword evidence="4 8" id="KW-0440">LIM domain</keyword>
<evidence type="ECO:0000256" key="6">
    <source>
        <dbReference type="ARBA" id="ARBA00023155"/>
    </source>
</evidence>
<evidence type="ECO:0000256" key="4">
    <source>
        <dbReference type="ARBA" id="ARBA00023038"/>
    </source>
</evidence>
<dbReference type="InterPro" id="IPR050453">
    <property type="entry name" value="LIM_Homeobox_TF"/>
</dbReference>
<keyword evidence="11" id="KW-1185">Reference proteome</keyword>
<proteinExistence type="predicted"/>
<dbReference type="PROSITE" id="PS00478">
    <property type="entry name" value="LIM_DOMAIN_1"/>
    <property type="match status" value="1"/>
</dbReference>
<dbReference type="FunFam" id="2.10.110.10:FF:000178">
    <property type="entry name" value="LIM domain family"/>
    <property type="match status" value="1"/>
</dbReference>
<dbReference type="InterPro" id="IPR001781">
    <property type="entry name" value="Znf_LIM"/>
</dbReference>
<evidence type="ECO:0000256" key="2">
    <source>
        <dbReference type="ARBA" id="ARBA00022723"/>
    </source>
</evidence>
<dbReference type="GO" id="GO:0030182">
    <property type="term" value="P:neuron differentiation"/>
    <property type="evidence" value="ECO:0007669"/>
    <property type="project" value="TreeGrafter"/>
</dbReference>
<dbReference type="GO" id="GO:0000977">
    <property type="term" value="F:RNA polymerase II transcription regulatory region sequence-specific DNA binding"/>
    <property type="evidence" value="ECO:0007669"/>
    <property type="project" value="TreeGrafter"/>
</dbReference>
<dbReference type="OrthoDB" id="10068367at2759"/>
<dbReference type="PANTHER" id="PTHR24208:SF166">
    <property type="entry name" value="LIM HOMEOBOX TRANSCRIPTION FACTOR 1 ALPHA, ISOFORM B"/>
    <property type="match status" value="1"/>
</dbReference>
<evidence type="ECO:0000256" key="7">
    <source>
        <dbReference type="ARBA" id="ARBA00023242"/>
    </source>
</evidence>
<dbReference type="PROSITE" id="PS50023">
    <property type="entry name" value="LIM_DOMAIN_2"/>
    <property type="match status" value="1"/>
</dbReference>
<organism evidence="10 11">
    <name type="scientific">Caenorhabditis auriculariae</name>
    <dbReference type="NCBI Taxonomy" id="2777116"/>
    <lineage>
        <taxon>Eukaryota</taxon>
        <taxon>Metazoa</taxon>
        <taxon>Ecdysozoa</taxon>
        <taxon>Nematoda</taxon>
        <taxon>Chromadorea</taxon>
        <taxon>Rhabditida</taxon>
        <taxon>Rhabditina</taxon>
        <taxon>Rhabditomorpha</taxon>
        <taxon>Rhabditoidea</taxon>
        <taxon>Rhabditidae</taxon>
        <taxon>Peloderinae</taxon>
        <taxon>Caenorhabditis</taxon>
    </lineage>
</organism>
<keyword evidence="5" id="KW-0238">DNA-binding</keyword>
<evidence type="ECO:0000256" key="5">
    <source>
        <dbReference type="ARBA" id="ARBA00023125"/>
    </source>
</evidence>
<protein>
    <recommendedName>
        <fullName evidence="9">LIM zinc-binding domain-containing protein</fullName>
    </recommendedName>
</protein>
<dbReference type="SUPFAM" id="SSF57716">
    <property type="entry name" value="Glucocorticoid receptor-like (DNA-binding domain)"/>
    <property type="match status" value="2"/>
</dbReference>
<evidence type="ECO:0000259" key="9">
    <source>
        <dbReference type="PROSITE" id="PS50023"/>
    </source>
</evidence>
<feature type="domain" description="LIM zinc-binding" evidence="9">
    <location>
        <begin position="163"/>
        <end position="224"/>
    </location>
</feature>
<evidence type="ECO:0000313" key="11">
    <source>
        <dbReference type="Proteomes" id="UP000835052"/>
    </source>
</evidence>
<evidence type="ECO:0000256" key="8">
    <source>
        <dbReference type="PROSITE-ProRule" id="PRU00125"/>
    </source>
</evidence>